<evidence type="ECO:0000256" key="1">
    <source>
        <dbReference type="ARBA" id="ARBA00004141"/>
    </source>
</evidence>
<dbReference type="EMBL" id="CACVAY010000140">
    <property type="protein sequence ID" value="CAA6827410.1"/>
    <property type="molecule type" value="Genomic_DNA"/>
</dbReference>
<dbReference type="AlphaFoldDB" id="A0A6S6UD94"/>
<keyword evidence="4 6" id="KW-1133">Transmembrane helix</keyword>
<evidence type="ECO:0000256" key="2">
    <source>
        <dbReference type="ARBA" id="ARBA00009773"/>
    </source>
</evidence>
<feature type="transmembrane region" description="Helical" evidence="6">
    <location>
        <begin position="61"/>
        <end position="83"/>
    </location>
</feature>
<organism evidence="7">
    <name type="scientific">uncultured Thiotrichaceae bacterium</name>
    <dbReference type="NCBI Taxonomy" id="298394"/>
    <lineage>
        <taxon>Bacteria</taxon>
        <taxon>Pseudomonadati</taxon>
        <taxon>Pseudomonadota</taxon>
        <taxon>Gammaproteobacteria</taxon>
        <taxon>Thiotrichales</taxon>
        <taxon>Thiotrichaceae</taxon>
        <taxon>environmental samples</taxon>
    </lineage>
</organism>
<feature type="transmembrane region" description="Helical" evidence="6">
    <location>
        <begin position="151"/>
        <end position="172"/>
    </location>
</feature>
<feature type="transmembrane region" description="Helical" evidence="6">
    <location>
        <begin position="12"/>
        <end position="41"/>
    </location>
</feature>
<dbReference type="GO" id="GO:0016020">
    <property type="term" value="C:membrane"/>
    <property type="evidence" value="ECO:0007669"/>
    <property type="project" value="UniProtKB-SubCell"/>
</dbReference>
<feature type="transmembrane region" description="Helical" evidence="6">
    <location>
        <begin position="309"/>
        <end position="338"/>
    </location>
</feature>
<comment type="similarity">
    <text evidence="2">Belongs to the autoinducer-2 exporter (AI-2E) (TC 2.A.86) family.</text>
</comment>
<evidence type="ECO:0000256" key="6">
    <source>
        <dbReference type="SAM" id="Phobius"/>
    </source>
</evidence>
<evidence type="ECO:0000256" key="3">
    <source>
        <dbReference type="ARBA" id="ARBA00022692"/>
    </source>
</evidence>
<comment type="subcellular location">
    <subcellularLocation>
        <location evidence="1">Membrane</location>
        <topology evidence="1">Multi-pass membrane protein</topology>
    </subcellularLocation>
</comment>
<evidence type="ECO:0000256" key="4">
    <source>
        <dbReference type="ARBA" id="ARBA00022989"/>
    </source>
</evidence>
<accession>A0A6S6UD94</accession>
<feature type="transmembrane region" description="Helical" evidence="6">
    <location>
        <begin position="250"/>
        <end position="268"/>
    </location>
</feature>
<gene>
    <name evidence="7" type="ORF">HELGO_WM8387</name>
</gene>
<dbReference type="Pfam" id="PF01594">
    <property type="entry name" value="AI-2E_transport"/>
    <property type="match status" value="1"/>
</dbReference>
<reference evidence="7" key="1">
    <citation type="submission" date="2020-01" db="EMBL/GenBank/DDBJ databases">
        <authorList>
            <person name="Meier V. D."/>
            <person name="Meier V D."/>
        </authorList>
    </citation>
    <scope>NUCLEOTIDE SEQUENCE</scope>
    <source>
        <strain evidence="7">HLG_WM_MAG_07</strain>
    </source>
</reference>
<keyword evidence="3 6" id="KW-0812">Transmembrane</keyword>
<dbReference type="PANTHER" id="PTHR21716:SF64">
    <property type="entry name" value="AI-2 TRANSPORT PROTEIN TQSA"/>
    <property type="match status" value="1"/>
</dbReference>
<name>A0A6S6UD94_9GAMM</name>
<dbReference type="GO" id="GO:0055085">
    <property type="term" value="P:transmembrane transport"/>
    <property type="evidence" value="ECO:0007669"/>
    <property type="project" value="TreeGrafter"/>
</dbReference>
<protein>
    <submittedName>
        <fullName evidence="7">Permease often clustered with de novo purine synthesis</fullName>
    </submittedName>
</protein>
<evidence type="ECO:0000313" key="7">
    <source>
        <dbReference type="EMBL" id="CAA6827410.1"/>
    </source>
</evidence>
<feature type="transmembrane region" description="Helical" evidence="6">
    <location>
        <begin position="213"/>
        <end position="238"/>
    </location>
</feature>
<keyword evidence="5 6" id="KW-0472">Membrane</keyword>
<proteinExistence type="inferred from homology"/>
<evidence type="ECO:0000256" key="5">
    <source>
        <dbReference type="ARBA" id="ARBA00023136"/>
    </source>
</evidence>
<dbReference type="InterPro" id="IPR002549">
    <property type="entry name" value="AI-2E-like"/>
</dbReference>
<sequence length="353" mass="39174">MKHPAQDRRWFWLVIALLTFSVLYLLAPILTPFVVGLLLAYLGDPVVDRLEKKKVPRTLGVSVVFLIFFIIFLLIFLLLVPVLETQLKILFTRIPDYIDASMGFLQPFLMKTIGVDIAVLEVERLKEIANQHWAEAGGIIRSLVSTISQSSMVIIAWIANIALTPVITFYMLRDWDNFVAYINDLLPRTEQPMISRLAKESDEVLGGFLRGQLMVMLALGTIYSIGLWMVGVDLALLIGMTAGILSFVPYLGLVIGVVIAGFAVLFQTGDMVDLMLVFLVFIIAQMIEGILLTPLLVGERIGLHPVTVIFAVLAGGQLFGFFGVLLALPVAAILGVIMRHLHDSYKSSQIYQL</sequence>
<dbReference type="PANTHER" id="PTHR21716">
    <property type="entry name" value="TRANSMEMBRANE PROTEIN"/>
    <property type="match status" value="1"/>
</dbReference>
<feature type="transmembrane region" description="Helical" evidence="6">
    <location>
        <begin position="274"/>
        <end position="297"/>
    </location>
</feature>